<dbReference type="OrthoDB" id="9823795at2"/>
<reference evidence="4 5" key="1">
    <citation type="submission" date="2019-02" db="EMBL/GenBank/DDBJ databases">
        <title>Genomic Encyclopedia of Type Strains, Phase IV (KMG-IV): sequencing the most valuable type-strain genomes for metagenomic binning, comparative biology and taxonomic classification.</title>
        <authorList>
            <person name="Goeker M."/>
        </authorList>
    </citation>
    <scope>NUCLEOTIDE SEQUENCE [LARGE SCALE GENOMIC DNA]</scope>
    <source>
        <strain evidence="4 5">DSM 10617</strain>
    </source>
</reference>
<evidence type="ECO:0000313" key="5">
    <source>
        <dbReference type="Proteomes" id="UP000293433"/>
    </source>
</evidence>
<proteinExistence type="predicted"/>
<evidence type="ECO:0000256" key="1">
    <source>
        <dbReference type="SAM" id="Coils"/>
    </source>
</evidence>
<feature type="region of interest" description="Disordered" evidence="2">
    <location>
        <begin position="39"/>
        <end position="71"/>
    </location>
</feature>
<sequence>MHRFAPRPRFACYLLPPMLMIGGCTATMSNQIQQAANQVMNTSPGSSNQASAPLRATPQAQSRGTPRQKPVPLLTREDASIKALFAKGTVTGADLLPELRAFKRLSGDGKAIPIADLLGNSESAPESGGFLGQLMSSDLKSGLAGASMQLAVGKLESTLKATVMSTAVSELQGHLDFLIGDSKALQSETITLPSGDNLTAEQKQRSVTMAAIVVATRLSARMLNQATKDLKGLEQEYQTLIDRRERAAALLQQTLATGIPANAAHAFVEADLNHLRRLSASEGVAGFVKDMGAQTMALRLVAATDPKTYEDYKAQSDGLTKRQAAAMRTVAGVVAFGGLLTNFSSEFVKIGKQKSVAEILALGPLAAAFISEVPPVFQSAYQVATEGAGVLLKSHKHFKVTTLDKTVEVAGASEVFELIKLNGATPEFQSALFRDDGFGVLQRVHFCDAKAAIQMVDAAVPSQGQAEFAKEMALENPSQFSFVNVETIKADIVPELLGKDHRPRLNDRNPAMARVQQVVAGPSGLPATTAAAATAEPGPGYLKWNNEQVLRLVFANRDANAAKYAAMEFNGVTVRPVPSMQSLFAYESLADACRQQSVPVIAPSEPNQPPKPQRRQPAQNSRKS</sequence>
<dbReference type="PROSITE" id="PS51257">
    <property type="entry name" value="PROKAR_LIPOPROTEIN"/>
    <property type="match status" value="1"/>
</dbReference>
<dbReference type="Proteomes" id="UP000293433">
    <property type="component" value="Unassembled WGS sequence"/>
</dbReference>
<keyword evidence="1" id="KW-0175">Coiled coil</keyword>
<keyword evidence="3" id="KW-0732">Signal</keyword>
<feature type="signal peptide" evidence="3">
    <location>
        <begin position="1"/>
        <end position="26"/>
    </location>
</feature>
<comment type="caution">
    <text evidence="4">The sequence shown here is derived from an EMBL/GenBank/DDBJ whole genome shotgun (WGS) entry which is preliminary data.</text>
</comment>
<organism evidence="4 5">
    <name type="scientific">Sphaerotilus mobilis</name>
    <dbReference type="NCBI Taxonomy" id="47994"/>
    <lineage>
        <taxon>Bacteria</taxon>
        <taxon>Pseudomonadati</taxon>
        <taxon>Pseudomonadota</taxon>
        <taxon>Betaproteobacteria</taxon>
        <taxon>Burkholderiales</taxon>
        <taxon>Sphaerotilaceae</taxon>
        <taxon>Sphaerotilus</taxon>
    </lineage>
</organism>
<feature type="compositionally biased region" description="Polar residues" evidence="2">
    <location>
        <begin position="39"/>
        <end position="51"/>
    </location>
</feature>
<accession>A0A4Q7LRU5</accession>
<keyword evidence="5" id="KW-1185">Reference proteome</keyword>
<evidence type="ECO:0000256" key="2">
    <source>
        <dbReference type="SAM" id="MobiDB-lite"/>
    </source>
</evidence>
<gene>
    <name evidence="4" type="ORF">EV685_1687</name>
</gene>
<feature type="chain" id="PRO_5020535970" evidence="3">
    <location>
        <begin position="27"/>
        <end position="624"/>
    </location>
</feature>
<evidence type="ECO:0000313" key="4">
    <source>
        <dbReference type="EMBL" id="RZS57123.1"/>
    </source>
</evidence>
<name>A0A4Q7LRU5_9BURK</name>
<evidence type="ECO:0000256" key="3">
    <source>
        <dbReference type="SAM" id="SignalP"/>
    </source>
</evidence>
<dbReference type="EMBL" id="SGWV01000008">
    <property type="protein sequence ID" value="RZS57123.1"/>
    <property type="molecule type" value="Genomic_DNA"/>
</dbReference>
<feature type="compositionally biased region" description="Low complexity" evidence="2">
    <location>
        <begin position="615"/>
        <end position="624"/>
    </location>
</feature>
<feature type="region of interest" description="Disordered" evidence="2">
    <location>
        <begin position="597"/>
        <end position="624"/>
    </location>
</feature>
<protein>
    <submittedName>
        <fullName evidence="4">Uncharacterized protein</fullName>
    </submittedName>
</protein>
<feature type="coiled-coil region" evidence="1">
    <location>
        <begin position="223"/>
        <end position="250"/>
    </location>
</feature>
<dbReference type="RefSeq" id="WP_130481528.1">
    <property type="nucleotide sequence ID" value="NZ_SGWV01000008.1"/>
</dbReference>
<dbReference type="AlphaFoldDB" id="A0A4Q7LRU5"/>